<comment type="similarity">
    <text evidence="2">Belongs to the UPF0382 family.</text>
</comment>
<keyword evidence="3 6" id="KW-0812">Transmembrane</keyword>
<keyword evidence="4 6" id="KW-1133">Transmembrane helix</keyword>
<proteinExistence type="inferred from homology"/>
<evidence type="ECO:0000256" key="4">
    <source>
        <dbReference type="ARBA" id="ARBA00022989"/>
    </source>
</evidence>
<feature type="transmembrane region" description="Helical" evidence="6">
    <location>
        <begin position="103"/>
        <end position="121"/>
    </location>
</feature>
<comment type="subcellular location">
    <subcellularLocation>
        <location evidence="1">Membrane</location>
        <topology evidence="1">Multi-pass membrane protein</topology>
    </subcellularLocation>
</comment>
<sequence length="126" mass="13465">MRRQHWLISGALGAGLAVALGAFAAHGLKATLNNYELAIFKTGVNYQMWHSLALLCLGAVAPQLPERCVVTTGIAWWVGILCFSGSLYLLALTHMTWLGPVTPLGGLSFLVGWGALAFGAWRAGRQ</sequence>
<protein>
    <submittedName>
        <fullName evidence="7">DUF423 domain-containing protein</fullName>
    </submittedName>
</protein>
<evidence type="ECO:0000313" key="7">
    <source>
        <dbReference type="EMBL" id="QIR05496.1"/>
    </source>
</evidence>
<keyword evidence="5 6" id="KW-0472">Membrane</keyword>
<dbReference type="PANTHER" id="PTHR43461">
    <property type="entry name" value="TRANSMEMBRANE PROTEIN 256"/>
    <property type="match status" value="1"/>
</dbReference>
<evidence type="ECO:0000256" key="5">
    <source>
        <dbReference type="ARBA" id="ARBA00023136"/>
    </source>
</evidence>
<dbReference type="Pfam" id="PF04241">
    <property type="entry name" value="DUF423"/>
    <property type="match status" value="1"/>
</dbReference>
<reference evidence="7 8" key="1">
    <citation type="submission" date="2020-03" db="EMBL/GenBank/DDBJ databases">
        <title>Genome mining reveals the biosynthetic pathways of PHA and ectoines of the halophilic strain Salinivibrio costicola M318 isolated from fermented shrimp paste.</title>
        <authorList>
            <person name="Doan T.V."/>
            <person name="Tran L.T."/>
            <person name="Trieu T.A."/>
            <person name="Nguyen Q.V."/>
            <person name="Quach T.N."/>
            <person name="Phi T.Q."/>
            <person name="Kumar S."/>
        </authorList>
    </citation>
    <scope>NUCLEOTIDE SEQUENCE [LARGE SCALE GENOMIC DNA]</scope>
    <source>
        <strain evidence="7 8">M318</strain>
    </source>
</reference>
<evidence type="ECO:0000256" key="6">
    <source>
        <dbReference type="SAM" id="Phobius"/>
    </source>
</evidence>
<accession>A0ABX6K5U8</accession>
<evidence type="ECO:0000256" key="2">
    <source>
        <dbReference type="ARBA" id="ARBA00009694"/>
    </source>
</evidence>
<feature type="transmembrane region" description="Helical" evidence="6">
    <location>
        <begin position="48"/>
        <end position="64"/>
    </location>
</feature>
<dbReference type="EMBL" id="CP050266">
    <property type="protein sequence ID" value="QIR05496.1"/>
    <property type="molecule type" value="Genomic_DNA"/>
</dbReference>
<dbReference type="InterPro" id="IPR006696">
    <property type="entry name" value="DUF423"/>
</dbReference>
<organism evidence="7 8">
    <name type="scientific">Salinivibrio costicola</name>
    <name type="common">Vibrio costicola</name>
    <dbReference type="NCBI Taxonomy" id="51367"/>
    <lineage>
        <taxon>Bacteria</taxon>
        <taxon>Pseudomonadati</taxon>
        <taxon>Pseudomonadota</taxon>
        <taxon>Gammaproteobacteria</taxon>
        <taxon>Vibrionales</taxon>
        <taxon>Vibrionaceae</taxon>
        <taxon>Salinivibrio</taxon>
    </lineage>
</organism>
<dbReference type="RefSeq" id="WP_167314055.1">
    <property type="nucleotide sequence ID" value="NZ_CP050266.1"/>
</dbReference>
<dbReference type="Proteomes" id="UP000501408">
    <property type="component" value="Chromosome 1"/>
</dbReference>
<evidence type="ECO:0000256" key="3">
    <source>
        <dbReference type="ARBA" id="ARBA00022692"/>
    </source>
</evidence>
<evidence type="ECO:0000313" key="8">
    <source>
        <dbReference type="Proteomes" id="UP000501408"/>
    </source>
</evidence>
<dbReference type="PANTHER" id="PTHR43461:SF1">
    <property type="entry name" value="TRANSMEMBRANE PROTEIN 256"/>
    <property type="match status" value="1"/>
</dbReference>
<keyword evidence="8" id="KW-1185">Reference proteome</keyword>
<feature type="transmembrane region" description="Helical" evidence="6">
    <location>
        <begin position="76"/>
        <end position="97"/>
    </location>
</feature>
<gene>
    <name evidence="7" type="ORF">HBA18_03335</name>
</gene>
<name>A0ABX6K5U8_SALCS</name>
<evidence type="ECO:0000256" key="1">
    <source>
        <dbReference type="ARBA" id="ARBA00004141"/>
    </source>
</evidence>